<dbReference type="Pfam" id="PF02687">
    <property type="entry name" value="FtsX"/>
    <property type="match status" value="1"/>
</dbReference>
<proteinExistence type="inferred from homology"/>
<evidence type="ECO:0000256" key="4">
    <source>
        <dbReference type="ARBA" id="ARBA00022692"/>
    </source>
</evidence>
<dbReference type="PANTHER" id="PTHR30489:SF0">
    <property type="entry name" value="LIPOPROTEIN-RELEASING SYSTEM TRANSMEMBRANE PROTEIN LOLE"/>
    <property type="match status" value="1"/>
</dbReference>
<dbReference type="PANTHER" id="PTHR30489">
    <property type="entry name" value="LIPOPROTEIN-RELEASING SYSTEM TRANSMEMBRANE PROTEIN LOLE"/>
    <property type="match status" value="1"/>
</dbReference>
<dbReference type="InterPro" id="IPR003838">
    <property type="entry name" value="ABC3_permease_C"/>
</dbReference>
<reference evidence="11" key="1">
    <citation type="journal article" date="2019" name="Int. J. Syst. Evol. Microbiol.">
        <title>The Global Catalogue of Microorganisms (GCM) 10K type strain sequencing project: providing services to taxonomists for standard genome sequencing and annotation.</title>
        <authorList>
            <consortium name="The Broad Institute Genomics Platform"/>
            <consortium name="The Broad Institute Genome Sequencing Center for Infectious Disease"/>
            <person name="Wu L."/>
            <person name="Ma J."/>
        </authorList>
    </citation>
    <scope>NUCLEOTIDE SEQUENCE [LARGE SCALE GENOMIC DNA]</scope>
    <source>
        <strain evidence="11">JCM 32105</strain>
    </source>
</reference>
<organism evidence="10 11">
    <name type="scientific">Nemorincola caseinilytica</name>
    <dbReference type="NCBI Taxonomy" id="2054315"/>
    <lineage>
        <taxon>Bacteria</taxon>
        <taxon>Pseudomonadati</taxon>
        <taxon>Bacteroidota</taxon>
        <taxon>Chitinophagia</taxon>
        <taxon>Chitinophagales</taxon>
        <taxon>Chitinophagaceae</taxon>
        <taxon>Nemorincola</taxon>
    </lineage>
</organism>
<feature type="transmembrane region" description="Helical" evidence="7">
    <location>
        <begin position="323"/>
        <end position="353"/>
    </location>
</feature>
<keyword evidence="6 7" id="KW-0472">Membrane</keyword>
<dbReference type="EMBL" id="BAABFA010000010">
    <property type="protein sequence ID" value="GAA4464605.1"/>
    <property type="molecule type" value="Genomic_DNA"/>
</dbReference>
<dbReference type="InterPro" id="IPR025857">
    <property type="entry name" value="MacB_PCD"/>
</dbReference>
<gene>
    <name evidence="10" type="ORF">GCM10023093_15270</name>
</gene>
<dbReference type="Pfam" id="PF12704">
    <property type="entry name" value="MacB_PCD"/>
    <property type="match status" value="1"/>
</dbReference>
<keyword evidence="3" id="KW-1003">Cell membrane</keyword>
<sequence>MLPVRLSLFIARRYMQKQKGAFSAFIIRLAIGATALSVTVMIMALAIVTGFSHAISEKLFSFMGHVHVALYNETGAVSGGLAQPIYLDPKLLAELRSIPQVASVSPYVVTPAIVQAKGQLEGLNLKGVDDSYHFLGGITSYGARIDHSDTQYSKDIILSKATAEKLDVSIGDTIQINFIDQSTPRIRRVRVCGLYHSGMEEVDKHFAVCDMRLLQRVNNWDKDSINGYQLDLTNAADADSVTTYIHYNLIDPPLAVNTTAGTYTFIFDWLRLQGSNSAILIIIMAIVAIINLGAALLILIIDRAVMIGLLSALGMTFERTRDIFLYIAAIIGGAGILLGNILALTLCLLQARYGFMKLPESSYSMKYVPVKVIWWQIALVDVLTLLICVLCMWLPTLYIRRVQPAKVLQFK</sequence>
<evidence type="ECO:0000256" key="2">
    <source>
        <dbReference type="ARBA" id="ARBA00005236"/>
    </source>
</evidence>
<dbReference type="InterPro" id="IPR051447">
    <property type="entry name" value="Lipoprotein-release_system"/>
</dbReference>
<feature type="transmembrane region" description="Helical" evidence="7">
    <location>
        <begin position="373"/>
        <end position="394"/>
    </location>
</feature>
<evidence type="ECO:0000259" key="8">
    <source>
        <dbReference type="Pfam" id="PF02687"/>
    </source>
</evidence>
<evidence type="ECO:0000256" key="3">
    <source>
        <dbReference type="ARBA" id="ARBA00022475"/>
    </source>
</evidence>
<comment type="caution">
    <text evidence="10">The sequence shown here is derived from an EMBL/GenBank/DDBJ whole genome shotgun (WGS) entry which is preliminary data.</text>
</comment>
<feature type="transmembrane region" description="Helical" evidence="7">
    <location>
        <begin position="278"/>
        <end position="302"/>
    </location>
</feature>
<comment type="subcellular location">
    <subcellularLocation>
        <location evidence="1">Cell membrane</location>
        <topology evidence="1">Multi-pass membrane protein</topology>
    </subcellularLocation>
</comment>
<evidence type="ECO:0000256" key="1">
    <source>
        <dbReference type="ARBA" id="ARBA00004651"/>
    </source>
</evidence>
<keyword evidence="11" id="KW-1185">Reference proteome</keyword>
<dbReference type="Proteomes" id="UP001500067">
    <property type="component" value="Unassembled WGS sequence"/>
</dbReference>
<evidence type="ECO:0000256" key="5">
    <source>
        <dbReference type="ARBA" id="ARBA00022989"/>
    </source>
</evidence>
<evidence type="ECO:0000256" key="7">
    <source>
        <dbReference type="SAM" id="Phobius"/>
    </source>
</evidence>
<evidence type="ECO:0000259" key="9">
    <source>
        <dbReference type="Pfam" id="PF12704"/>
    </source>
</evidence>
<accession>A0ABP8NER0</accession>
<keyword evidence="5 7" id="KW-1133">Transmembrane helix</keyword>
<evidence type="ECO:0000313" key="10">
    <source>
        <dbReference type="EMBL" id="GAA4464605.1"/>
    </source>
</evidence>
<evidence type="ECO:0000313" key="11">
    <source>
        <dbReference type="Proteomes" id="UP001500067"/>
    </source>
</evidence>
<name>A0ABP8NER0_9BACT</name>
<feature type="domain" description="ABC3 transporter permease C-terminal" evidence="8">
    <location>
        <begin position="279"/>
        <end position="404"/>
    </location>
</feature>
<feature type="transmembrane region" description="Helical" evidence="7">
    <location>
        <begin position="21"/>
        <end position="48"/>
    </location>
</feature>
<protein>
    <submittedName>
        <fullName evidence="10">ABC transporter permease</fullName>
    </submittedName>
</protein>
<evidence type="ECO:0000256" key="6">
    <source>
        <dbReference type="ARBA" id="ARBA00023136"/>
    </source>
</evidence>
<feature type="domain" description="MacB-like periplasmic core" evidence="9">
    <location>
        <begin position="29"/>
        <end position="242"/>
    </location>
</feature>
<keyword evidence="4 7" id="KW-0812">Transmembrane</keyword>
<comment type="similarity">
    <text evidence="2">Belongs to the ABC-4 integral membrane protein family. LolC/E subfamily.</text>
</comment>